<keyword evidence="6" id="KW-0472">Membrane</keyword>
<evidence type="ECO:0000259" key="7">
    <source>
        <dbReference type="Pfam" id="PF04542"/>
    </source>
</evidence>
<dbReference type="EMBL" id="BONH01000011">
    <property type="protein sequence ID" value="GIF97920.1"/>
    <property type="molecule type" value="Genomic_DNA"/>
</dbReference>
<sequence length="489" mass="53234">MAETATFDEFVVTRSRHLLRVAYLLTGDHALAEDLLQTALARSWSAWRRIHGDPEPYVRRVLANTYNSWWRRRWHGERPTETLPEHAGPSQHTAVDDRDQLRRALARLPRQQKVVLVLRYFEDLSEADIARTLGISTGSVKTHASKGLAKLRLDPSLRELPQPDDGPAGNERLTAVRTRIARGRRRSIAGVATACLVALALIAAYALLPHLRARALPEPAFPIEVPQFAQSPQGFVDLDYYRLATVAQHDYTPHLDPALTWTPSGRPEALFLACRHLGQLQTLAIQVRVNGQLRGMDICTGDTNMGFNGFFITLDPAALGLVAGRPATVALDLAFGQHGDEPLPEGTVAVAVGELATYAELPWPGTDPSRAPLDRTPPEGVDPATVTVLESGGAHSTAITWAGPLVLSAQAQTPGRLRVLVDGKVLTHLDFGAPFMNLAGSVNAPLDPGYPYANGVPFTPRPGSKITVTVEPEQLVGDWHVVIYPQPPS</sequence>
<keyword evidence="2" id="KW-0805">Transcription regulation</keyword>
<accession>A0A8J3KJ21</accession>
<keyword evidence="10" id="KW-1185">Reference proteome</keyword>
<keyword evidence="3" id="KW-0731">Sigma factor</keyword>
<gene>
    <name evidence="9" type="ORF">Cci01nite_30140</name>
</gene>
<dbReference type="NCBIfam" id="TIGR02937">
    <property type="entry name" value="sigma70-ECF"/>
    <property type="match status" value="1"/>
</dbReference>
<dbReference type="InterPro" id="IPR013324">
    <property type="entry name" value="RNA_pol_sigma_r3/r4-like"/>
</dbReference>
<evidence type="ECO:0008006" key="11">
    <source>
        <dbReference type="Google" id="ProtNLM"/>
    </source>
</evidence>
<evidence type="ECO:0000256" key="2">
    <source>
        <dbReference type="ARBA" id="ARBA00023015"/>
    </source>
</evidence>
<dbReference type="PANTHER" id="PTHR43133">
    <property type="entry name" value="RNA POLYMERASE ECF-TYPE SIGMA FACTO"/>
    <property type="match status" value="1"/>
</dbReference>
<dbReference type="RefSeq" id="WP_203831844.1">
    <property type="nucleotide sequence ID" value="NZ_BONH01000011.1"/>
</dbReference>
<dbReference type="SUPFAM" id="SSF88946">
    <property type="entry name" value="Sigma2 domain of RNA polymerase sigma factors"/>
    <property type="match status" value="1"/>
</dbReference>
<dbReference type="InterPro" id="IPR007627">
    <property type="entry name" value="RNA_pol_sigma70_r2"/>
</dbReference>
<name>A0A8J3KJ21_9ACTN</name>
<evidence type="ECO:0000256" key="5">
    <source>
        <dbReference type="ARBA" id="ARBA00023163"/>
    </source>
</evidence>
<organism evidence="9 10">
    <name type="scientific">Catellatospora citrea</name>
    <dbReference type="NCBI Taxonomy" id="53366"/>
    <lineage>
        <taxon>Bacteria</taxon>
        <taxon>Bacillati</taxon>
        <taxon>Actinomycetota</taxon>
        <taxon>Actinomycetes</taxon>
        <taxon>Micromonosporales</taxon>
        <taxon>Micromonosporaceae</taxon>
        <taxon>Catellatospora</taxon>
    </lineage>
</organism>
<keyword evidence="5" id="KW-0804">Transcription</keyword>
<proteinExistence type="inferred from homology"/>
<keyword evidence="6" id="KW-0812">Transmembrane</keyword>
<dbReference type="InterPro" id="IPR013249">
    <property type="entry name" value="RNA_pol_sigma70_r4_t2"/>
</dbReference>
<evidence type="ECO:0000256" key="3">
    <source>
        <dbReference type="ARBA" id="ARBA00023082"/>
    </source>
</evidence>
<dbReference type="Proteomes" id="UP000659904">
    <property type="component" value="Unassembled WGS sequence"/>
</dbReference>
<dbReference type="SUPFAM" id="SSF88659">
    <property type="entry name" value="Sigma3 and sigma4 domains of RNA polymerase sigma factors"/>
    <property type="match status" value="1"/>
</dbReference>
<dbReference type="GO" id="GO:0006352">
    <property type="term" value="P:DNA-templated transcription initiation"/>
    <property type="evidence" value="ECO:0007669"/>
    <property type="project" value="InterPro"/>
</dbReference>
<feature type="domain" description="RNA polymerase sigma-70 region 2" evidence="7">
    <location>
        <begin position="15"/>
        <end position="74"/>
    </location>
</feature>
<feature type="domain" description="RNA polymerase sigma factor 70 region 4 type 2" evidence="8">
    <location>
        <begin position="99"/>
        <end position="151"/>
    </location>
</feature>
<evidence type="ECO:0000259" key="8">
    <source>
        <dbReference type="Pfam" id="PF08281"/>
    </source>
</evidence>
<dbReference type="InterPro" id="IPR014325">
    <property type="entry name" value="RNA_pol_sigma-E_actinobac"/>
</dbReference>
<dbReference type="InterPro" id="IPR013325">
    <property type="entry name" value="RNA_pol_sigma_r2"/>
</dbReference>
<comment type="similarity">
    <text evidence="1">Belongs to the sigma-70 factor family. ECF subfamily.</text>
</comment>
<dbReference type="AlphaFoldDB" id="A0A8J3KJ21"/>
<feature type="transmembrane region" description="Helical" evidence="6">
    <location>
        <begin position="187"/>
        <end position="208"/>
    </location>
</feature>
<evidence type="ECO:0000313" key="9">
    <source>
        <dbReference type="EMBL" id="GIF97920.1"/>
    </source>
</evidence>
<dbReference type="InterPro" id="IPR036388">
    <property type="entry name" value="WH-like_DNA-bd_sf"/>
</dbReference>
<dbReference type="Pfam" id="PF04542">
    <property type="entry name" value="Sigma70_r2"/>
    <property type="match status" value="1"/>
</dbReference>
<dbReference type="PANTHER" id="PTHR43133:SF50">
    <property type="entry name" value="ECF RNA POLYMERASE SIGMA FACTOR SIGM"/>
    <property type="match status" value="1"/>
</dbReference>
<dbReference type="CDD" id="cd06171">
    <property type="entry name" value="Sigma70_r4"/>
    <property type="match status" value="1"/>
</dbReference>
<keyword evidence="4" id="KW-0238">DNA-binding</keyword>
<evidence type="ECO:0000256" key="6">
    <source>
        <dbReference type="SAM" id="Phobius"/>
    </source>
</evidence>
<evidence type="ECO:0000256" key="1">
    <source>
        <dbReference type="ARBA" id="ARBA00010641"/>
    </source>
</evidence>
<evidence type="ECO:0000313" key="10">
    <source>
        <dbReference type="Proteomes" id="UP000659904"/>
    </source>
</evidence>
<dbReference type="NCBIfam" id="TIGR02983">
    <property type="entry name" value="SigE-fam_strep"/>
    <property type="match status" value="1"/>
</dbReference>
<dbReference type="InterPro" id="IPR039425">
    <property type="entry name" value="RNA_pol_sigma-70-like"/>
</dbReference>
<dbReference type="InterPro" id="IPR014284">
    <property type="entry name" value="RNA_pol_sigma-70_dom"/>
</dbReference>
<protein>
    <recommendedName>
        <fullName evidence="11">RNA polymerase sigma-70 factor (Sigma-E family)</fullName>
    </recommendedName>
</protein>
<dbReference type="GO" id="GO:0003677">
    <property type="term" value="F:DNA binding"/>
    <property type="evidence" value="ECO:0007669"/>
    <property type="project" value="UniProtKB-KW"/>
</dbReference>
<dbReference type="GO" id="GO:0016987">
    <property type="term" value="F:sigma factor activity"/>
    <property type="evidence" value="ECO:0007669"/>
    <property type="project" value="UniProtKB-KW"/>
</dbReference>
<dbReference type="Gene3D" id="1.10.1740.10">
    <property type="match status" value="1"/>
</dbReference>
<evidence type="ECO:0000256" key="4">
    <source>
        <dbReference type="ARBA" id="ARBA00023125"/>
    </source>
</evidence>
<keyword evidence="6" id="KW-1133">Transmembrane helix</keyword>
<reference evidence="9 10" key="1">
    <citation type="submission" date="2021-01" db="EMBL/GenBank/DDBJ databases">
        <title>Whole genome shotgun sequence of Catellatospora citrea NBRC 14495.</title>
        <authorList>
            <person name="Komaki H."/>
            <person name="Tamura T."/>
        </authorList>
    </citation>
    <scope>NUCLEOTIDE SEQUENCE [LARGE SCALE GENOMIC DNA]</scope>
    <source>
        <strain evidence="9 10">NBRC 14495</strain>
    </source>
</reference>
<comment type="caution">
    <text evidence="9">The sequence shown here is derived from an EMBL/GenBank/DDBJ whole genome shotgun (WGS) entry which is preliminary data.</text>
</comment>
<dbReference type="Pfam" id="PF08281">
    <property type="entry name" value="Sigma70_r4_2"/>
    <property type="match status" value="1"/>
</dbReference>
<dbReference type="Gene3D" id="1.10.10.10">
    <property type="entry name" value="Winged helix-like DNA-binding domain superfamily/Winged helix DNA-binding domain"/>
    <property type="match status" value="1"/>
</dbReference>